<name>D7BDU6_ALLS1</name>
<dbReference type="HOGENOM" id="CLU_959102_0_0_0"/>
<organism evidence="1 2">
    <name type="scientific">Allomeiothermus silvanus (strain ATCC 700542 / DSM 9946 / NBRC 106475 / NCIMB 13440 / VI-R2)</name>
    <name type="common">Thermus silvanus</name>
    <dbReference type="NCBI Taxonomy" id="526227"/>
    <lineage>
        <taxon>Bacteria</taxon>
        <taxon>Thermotogati</taxon>
        <taxon>Deinococcota</taxon>
        <taxon>Deinococci</taxon>
        <taxon>Thermales</taxon>
        <taxon>Thermaceae</taxon>
        <taxon>Allomeiothermus</taxon>
    </lineage>
</organism>
<reference evidence="1 2" key="1">
    <citation type="journal article" date="2010" name="Stand. Genomic Sci.">
        <title>Complete genome sequence of Meiothermus silvanus type strain (VI-R2).</title>
        <authorList>
            <person name="Sikorski J."/>
            <person name="Tindall B.J."/>
            <person name="Lowry S."/>
            <person name="Lucas S."/>
            <person name="Nolan M."/>
            <person name="Copeland A."/>
            <person name="Glavina Del Rio T."/>
            <person name="Tice H."/>
            <person name="Cheng J.F."/>
            <person name="Han C."/>
            <person name="Pitluck S."/>
            <person name="Liolios K."/>
            <person name="Ivanova N."/>
            <person name="Mavromatis K."/>
            <person name="Mikhailova N."/>
            <person name="Pati A."/>
            <person name="Goodwin L."/>
            <person name="Chen A."/>
            <person name="Palaniappan K."/>
            <person name="Land M."/>
            <person name="Hauser L."/>
            <person name="Chang Y.J."/>
            <person name="Jeffries C.D."/>
            <person name="Rohde M."/>
            <person name="Goker M."/>
            <person name="Woyke T."/>
            <person name="Bristow J."/>
            <person name="Eisen J.A."/>
            <person name="Markowitz V."/>
            <person name="Hugenholtz P."/>
            <person name="Kyrpides N.C."/>
            <person name="Klenk H.P."/>
            <person name="Lapidus A."/>
        </authorList>
    </citation>
    <scope>NUCLEOTIDE SEQUENCE [LARGE SCALE GENOMIC DNA]</scope>
    <source>
        <strain evidence="2">ATCC 700542 / DSM 9946 / VI-R2</strain>
    </source>
</reference>
<proteinExistence type="predicted"/>
<accession>D7BDU6</accession>
<dbReference type="STRING" id="526227.Mesil_1199"/>
<dbReference type="KEGG" id="msv:Mesil_1199"/>
<dbReference type="OrthoDB" id="26261at2"/>
<dbReference type="RefSeq" id="WP_013157674.1">
    <property type="nucleotide sequence ID" value="NC_014212.1"/>
</dbReference>
<dbReference type="Proteomes" id="UP000001916">
    <property type="component" value="Chromosome"/>
</dbReference>
<dbReference type="EMBL" id="CP002042">
    <property type="protein sequence ID" value="ADH63097.1"/>
    <property type="molecule type" value="Genomic_DNA"/>
</dbReference>
<gene>
    <name evidence="1" type="ordered locus">Mesil_1199</name>
</gene>
<keyword evidence="2" id="KW-1185">Reference proteome</keyword>
<sequence>MMAARNSPRTSRRHLAEVEAAVAEYAGLLWQRAAAWRLRWLRLVLRRIRPALERLIIVRTPPEAVLLEQLIRQAALEFPIPDLSDTLTELGRKIALQYGFLPNDPRTATLEREFKALLESDLSSYWRTLTDPATLAKRLAELRDQNKSTAQIIQAVQREYGAEYFSAERLVRTLYNSGANRAQYEALLAQGYTHLRWLTARDNRVRVAHGSSRFDHRRMDGVIVPIGEFFITPSGSRLRYPGDRSLGAPAGEVVNCRCTVVGVALGNENAQLSRNDLDLPAPPAQPRRQD</sequence>
<dbReference type="AlphaFoldDB" id="D7BDU6"/>
<dbReference type="eggNOG" id="COG2369">
    <property type="taxonomic scope" value="Bacteria"/>
</dbReference>
<protein>
    <recommendedName>
        <fullName evidence="3">Phage head morphogenesis domain-containing protein</fullName>
    </recommendedName>
</protein>
<evidence type="ECO:0000313" key="1">
    <source>
        <dbReference type="EMBL" id="ADH63097.1"/>
    </source>
</evidence>
<evidence type="ECO:0008006" key="3">
    <source>
        <dbReference type="Google" id="ProtNLM"/>
    </source>
</evidence>
<evidence type="ECO:0000313" key="2">
    <source>
        <dbReference type="Proteomes" id="UP000001916"/>
    </source>
</evidence>